<keyword evidence="9" id="KW-1185">Reference proteome</keyword>
<dbReference type="InterPro" id="IPR046531">
    <property type="entry name" value="DUF6596"/>
</dbReference>
<evidence type="ECO:0000313" key="9">
    <source>
        <dbReference type="Proteomes" id="UP000316988"/>
    </source>
</evidence>
<comment type="caution">
    <text evidence="8">The sequence shown here is derived from an EMBL/GenBank/DDBJ whole genome shotgun (WGS) entry which is preliminary data.</text>
</comment>
<dbReference type="GO" id="GO:0006352">
    <property type="term" value="P:DNA-templated transcription initiation"/>
    <property type="evidence" value="ECO:0007669"/>
    <property type="project" value="InterPro"/>
</dbReference>
<comment type="similarity">
    <text evidence="1">Belongs to the sigma-70 factor family. ECF subfamily.</text>
</comment>
<dbReference type="SUPFAM" id="SSF88946">
    <property type="entry name" value="Sigma2 domain of RNA polymerase sigma factors"/>
    <property type="match status" value="1"/>
</dbReference>
<evidence type="ECO:0000256" key="1">
    <source>
        <dbReference type="ARBA" id="ARBA00010641"/>
    </source>
</evidence>
<dbReference type="GO" id="GO:0003677">
    <property type="term" value="F:DNA binding"/>
    <property type="evidence" value="ECO:0007669"/>
    <property type="project" value="InterPro"/>
</dbReference>
<dbReference type="InterPro" id="IPR013325">
    <property type="entry name" value="RNA_pol_sigma_r2"/>
</dbReference>
<keyword evidence="3" id="KW-0731">Sigma factor</keyword>
<evidence type="ECO:0000259" key="5">
    <source>
        <dbReference type="Pfam" id="PF04542"/>
    </source>
</evidence>
<keyword evidence="4" id="KW-0804">Transcription</keyword>
<evidence type="ECO:0000256" key="3">
    <source>
        <dbReference type="ARBA" id="ARBA00023082"/>
    </source>
</evidence>
<dbReference type="InterPro" id="IPR013324">
    <property type="entry name" value="RNA_pol_sigma_r3/r4-like"/>
</dbReference>
<dbReference type="EMBL" id="VLNT01000016">
    <property type="protein sequence ID" value="TSD57985.1"/>
    <property type="molecule type" value="Genomic_DNA"/>
</dbReference>
<evidence type="ECO:0000256" key="4">
    <source>
        <dbReference type="ARBA" id="ARBA00023163"/>
    </source>
</evidence>
<name>A0A554RVC4_9ACTN</name>
<gene>
    <name evidence="8" type="ORF">FNM00_15135</name>
</gene>
<feature type="domain" description="RNA polymerase sigma-70 region 2" evidence="5">
    <location>
        <begin position="9"/>
        <end position="75"/>
    </location>
</feature>
<protein>
    <submittedName>
        <fullName evidence="8">Sigma-70 family RNA polymerase sigma factor</fullName>
    </submittedName>
</protein>
<evidence type="ECO:0000259" key="7">
    <source>
        <dbReference type="Pfam" id="PF20239"/>
    </source>
</evidence>
<dbReference type="PANTHER" id="PTHR47756">
    <property type="entry name" value="BLL6612 PROTEIN-RELATED"/>
    <property type="match status" value="1"/>
</dbReference>
<dbReference type="RefSeq" id="WP_143914388.1">
    <property type="nucleotide sequence ID" value="NZ_VLNT01000016.1"/>
</dbReference>
<dbReference type="NCBIfam" id="TIGR02937">
    <property type="entry name" value="sigma70-ECF"/>
    <property type="match status" value="1"/>
</dbReference>
<feature type="domain" description="DUF6596" evidence="7">
    <location>
        <begin position="175"/>
        <end position="275"/>
    </location>
</feature>
<dbReference type="InterPro" id="IPR036388">
    <property type="entry name" value="WH-like_DNA-bd_sf"/>
</dbReference>
<evidence type="ECO:0000259" key="6">
    <source>
        <dbReference type="Pfam" id="PF08281"/>
    </source>
</evidence>
<dbReference type="OrthoDB" id="9780299at2"/>
<dbReference type="InterPro" id="IPR014284">
    <property type="entry name" value="RNA_pol_sigma-70_dom"/>
</dbReference>
<organism evidence="8 9">
    <name type="scientific">Aeromicrobium piscarium</name>
    <dbReference type="NCBI Taxonomy" id="2590901"/>
    <lineage>
        <taxon>Bacteria</taxon>
        <taxon>Bacillati</taxon>
        <taxon>Actinomycetota</taxon>
        <taxon>Actinomycetes</taxon>
        <taxon>Propionibacteriales</taxon>
        <taxon>Nocardioidaceae</taxon>
        <taxon>Aeromicrobium</taxon>
    </lineage>
</organism>
<dbReference type="SUPFAM" id="SSF88659">
    <property type="entry name" value="Sigma3 and sigma4 domains of RNA polymerase sigma factors"/>
    <property type="match status" value="1"/>
</dbReference>
<dbReference type="Pfam" id="PF08281">
    <property type="entry name" value="Sigma70_r4_2"/>
    <property type="match status" value="1"/>
</dbReference>
<dbReference type="InterPro" id="IPR007627">
    <property type="entry name" value="RNA_pol_sigma70_r2"/>
</dbReference>
<dbReference type="GO" id="GO:0016987">
    <property type="term" value="F:sigma factor activity"/>
    <property type="evidence" value="ECO:0007669"/>
    <property type="project" value="UniProtKB-KW"/>
</dbReference>
<dbReference type="InterPro" id="IPR013249">
    <property type="entry name" value="RNA_pol_sigma70_r4_t2"/>
</dbReference>
<reference evidence="8 9" key="1">
    <citation type="submission" date="2019-07" db="EMBL/GenBank/DDBJ databases">
        <authorList>
            <person name="Zhao L.H."/>
        </authorList>
    </citation>
    <scope>NUCLEOTIDE SEQUENCE [LARGE SCALE GENOMIC DNA]</scope>
    <source>
        <strain evidence="8 9">Co35</strain>
    </source>
</reference>
<dbReference type="Gene3D" id="1.10.10.10">
    <property type="entry name" value="Winged helix-like DNA-binding domain superfamily/Winged helix DNA-binding domain"/>
    <property type="match status" value="1"/>
</dbReference>
<dbReference type="AlphaFoldDB" id="A0A554RVC4"/>
<evidence type="ECO:0000256" key="2">
    <source>
        <dbReference type="ARBA" id="ARBA00023015"/>
    </source>
</evidence>
<dbReference type="Pfam" id="PF04542">
    <property type="entry name" value="Sigma70_r2"/>
    <property type="match status" value="1"/>
</dbReference>
<dbReference type="PANTHER" id="PTHR47756:SF2">
    <property type="entry name" value="BLL6612 PROTEIN"/>
    <property type="match status" value="1"/>
</dbReference>
<dbReference type="Proteomes" id="UP000316988">
    <property type="component" value="Unassembled WGS sequence"/>
</dbReference>
<dbReference type="Pfam" id="PF20239">
    <property type="entry name" value="DUF6596"/>
    <property type="match status" value="1"/>
</dbReference>
<evidence type="ECO:0000313" key="8">
    <source>
        <dbReference type="EMBL" id="TSD57985.1"/>
    </source>
</evidence>
<accession>A0A554RVC4</accession>
<sequence length="421" mass="46365">MTGPSIEDLLRQEVPQVLGALVRRFGRFDIAEEATQEALIAASRQWREGAVPEHPRAWLIRVAYRRMIDMLRSESADRRREEQYVIAETMSPPIQIPGYDDSLHLLLLCCHPALTFGSRIALTLRAVGGLTTAEVAHAYGVTEQTMAVRISRAKQQLRTNGVRFETTVDDDVEQRITAVMRVLYLIFNEGYTVTAGPGLTRTDLTAEAIRLTRLLCALLPDHPEPTALLALMLLTDARRPARTTVDGHLIPLPEQDRGRWDRAMLAEGTERARAAWTPRSVGSFQLQAAIAAVHASAPTAEDTDWPQIAALYLALEQAEPTGPVMLSRVVAVAQAFGVEPARELFDRLDREHDLLGHPLTRQRAHAIRAHLDDAAGQTSEARSDFLAAAEMTQNESEARYLSGLAGRSLCSGLGPGADRLP</sequence>
<keyword evidence="2" id="KW-0805">Transcription regulation</keyword>
<feature type="domain" description="RNA polymerase sigma factor 70 region 4 type 2" evidence="6">
    <location>
        <begin position="105"/>
        <end position="157"/>
    </location>
</feature>
<proteinExistence type="inferred from homology"/>
<dbReference type="Gene3D" id="1.10.1740.10">
    <property type="match status" value="1"/>
</dbReference>